<evidence type="ECO:0000313" key="2">
    <source>
        <dbReference type="Proteomes" id="UP000078387"/>
    </source>
</evidence>
<dbReference type="VEuPathDB" id="AmoebaDB:KM1_035330"/>
<reference evidence="1 2" key="1">
    <citation type="submission" date="2016-05" db="EMBL/GenBank/DDBJ databases">
        <title>First whole genome sequencing of Entamoeba histolytica HM1:IMSS-clone-6.</title>
        <authorList>
            <person name="Mukherjee Avik.K."/>
            <person name="Izumyama S."/>
            <person name="Nakada-Tsukui K."/>
            <person name="Nozaki T."/>
        </authorList>
    </citation>
    <scope>NUCLEOTIDE SEQUENCE [LARGE SCALE GENOMIC DNA]</scope>
    <source>
        <strain evidence="1 2">HM1:IMSS clone 6</strain>
    </source>
</reference>
<evidence type="ECO:0000313" key="1">
    <source>
        <dbReference type="EMBL" id="GAT96424.1"/>
    </source>
</evidence>
<accession>A0A5K1VM74</accession>
<dbReference type="VEuPathDB" id="AmoebaDB:EHI5A_144720"/>
<evidence type="ECO:0008006" key="3">
    <source>
        <dbReference type="Google" id="ProtNLM"/>
    </source>
</evidence>
<dbReference type="VEuPathDB" id="AmoebaDB:EHI7A_015800"/>
<dbReference type="VEuPathDB" id="AmoebaDB:EHI8A_146900"/>
<dbReference type="OMA" id="RREIDGC"/>
<sequence>MSESINKYSKISTSGSKLPRAFAGSSQNHSLTMESISSLSPRSSIRFASLNLTSKKSAEETLRELLFRDNSILLKSYCDSLLKKDPQTNQIFTLILFYSSRGKITQLLCQVGRREIKEAKAGTPLFRGNTPFIRLYSYYLFFYCSDFMNKTTSEVMNETGINKLNPDEYDDETWIEKFIKYYSLLIVQNANCIPCHQRKVIKSLLSSPSVIDDITKKKQIFSTLMFLRYLFVPFLKHPYILKSLQKCVSEWIREGEDKDKKQGNPTDVFNELKLSLDYLYDNVVNSPVGFEVGMINLKQQEQSLNELMDILKDNLFTLSSDYNGDFQEIFNLVKGKQEVDTSTNMDFATDELKHWTGSKLEIASQLNCELKFKITELTRENERIKHRISFINNYFL</sequence>
<dbReference type="AlphaFoldDB" id="A0A5K1VM74"/>
<protein>
    <recommendedName>
        <fullName evidence="3">Ras-GAP domain-containing protein</fullName>
    </recommendedName>
</protein>
<dbReference type="Proteomes" id="UP000078387">
    <property type="component" value="Unassembled WGS sequence"/>
</dbReference>
<dbReference type="SUPFAM" id="SSF48350">
    <property type="entry name" value="GTPase activation domain, GAP"/>
    <property type="match status" value="1"/>
</dbReference>
<dbReference type="Gene3D" id="1.10.506.10">
    <property type="entry name" value="GTPase Activation - p120gap, domain 1"/>
    <property type="match status" value="1"/>
</dbReference>
<comment type="caution">
    <text evidence="1">The sequence shown here is derived from an EMBL/GenBank/DDBJ whole genome shotgun (WGS) entry which is preliminary data.</text>
</comment>
<proteinExistence type="predicted"/>
<name>A0A5K1VM74_ENTHI</name>
<organism evidence="1 2">
    <name type="scientific">Entamoeba histolytica</name>
    <dbReference type="NCBI Taxonomy" id="5759"/>
    <lineage>
        <taxon>Eukaryota</taxon>
        <taxon>Amoebozoa</taxon>
        <taxon>Evosea</taxon>
        <taxon>Archamoebae</taxon>
        <taxon>Mastigamoebida</taxon>
        <taxon>Entamoebidae</taxon>
        <taxon>Entamoeba</taxon>
    </lineage>
</organism>
<dbReference type="InterPro" id="IPR008936">
    <property type="entry name" value="Rho_GTPase_activation_prot"/>
</dbReference>
<dbReference type="VEuPathDB" id="AmoebaDB:EHI_028970"/>
<gene>
    <name evidence="1" type="ORF">CL6EHI_028970</name>
</gene>
<dbReference type="EMBL" id="BDEQ01000001">
    <property type="protein sequence ID" value="GAT96424.1"/>
    <property type="molecule type" value="Genomic_DNA"/>
</dbReference>